<dbReference type="GO" id="GO:0007035">
    <property type="term" value="P:vacuolar acidification"/>
    <property type="evidence" value="ECO:0007669"/>
    <property type="project" value="TreeGrafter"/>
</dbReference>
<keyword evidence="7" id="KW-0472">Membrane</keyword>
<evidence type="ECO:0000256" key="7">
    <source>
        <dbReference type="ARBA" id="ARBA00023136"/>
    </source>
</evidence>
<evidence type="ECO:0008006" key="10">
    <source>
        <dbReference type="Google" id="ProtNLM"/>
    </source>
</evidence>
<gene>
    <name evidence="8" type="ORF">LWI28_022954</name>
</gene>
<keyword evidence="3" id="KW-0813">Transport</keyword>
<evidence type="ECO:0000256" key="6">
    <source>
        <dbReference type="ARBA" id="ARBA00023065"/>
    </source>
</evidence>
<accession>A0AAD5NXJ7</accession>
<evidence type="ECO:0000256" key="4">
    <source>
        <dbReference type="ARBA" id="ARBA00022692"/>
    </source>
</evidence>
<dbReference type="AlphaFoldDB" id="A0AAD5NXJ7"/>
<proteinExistence type="inferred from homology"/>
<comment type="subcellular location">
    <subcellularLocation>
        <location evidence="1">Membrane</location>
        <topology evidence="1">Multi-pass membrane protein</topology>
    </subcellularLocation>
</comment>
<reference evidence="8" key="1">
    <citation type="journal article" date="2022" name="Plant J.">
        <title>Strategies of tolerance reflected in two North American maple genomes.</title>
        <authorList>
            <person name="McEvoy S.L."/>
            <person name="Sezen U.U."/>
            <person name="Trouern-Trend A."/>
            <person name="McMahon S.M."/>
            <person name="Schaberg P.G."/>
            <person name="Yang J."/>
            <person name="Wegrzyn J.L."/>
            <person name="Swenson N.G."/>
        </authorList>
    </citation>
    <scope>NUCLEOTIDE SEQUENCE</scope>
    <source>
        <strain evidence="8">91603</strain>
    </source>
</reference>
<dbReference type="Proteomes" id="UP001064489">
    <property type="component" value="Chromosome 3"/>
</dbReference>
<dbReference type="GO" id="GO:0016471">
    <property type="term" value="C:vacuolar proton-transporting V-type ATPase complex"/>
    <property type="evidence" value="ECO:0007669"/>
    <property type="project" value="TreeGrafter"/>
</dbReference>
<keyword evidence="6" id="KW-0406">Ion transport</keyword>
<dbReference type="InterPro" id="IPR002490">
    <property type="entry name" value="V-ATPase_116kDa_su"/>
</dbReference>
<evidence type="ECO:0000313" key="9">
    <source>
        <dbReference type="Proteomes" id="UP001064489"/>
    </source>
</evidence>
<evidence type="ECO:0000313" key="8">
    <source>
        <dbReference type="EMBL" id="KAI9186975.1"/>
    </source>
</evidence>
<reference evidence="8" key="2">
    <citation type="submission" date="2023-02" db="EMBL/GenBank/DDBJ databases">
        <authorList>
            <person name="Swenson N.G."/>
            <person name="Wegrzyn J.L."/>
            <person name="Mcevoy S.L."/>
        </authorList>
    </citation>
    <scope>NUCLEOTIDE SEQUENCE</scope>
    <source>
        <strain evidence="8">91603</strain>
        <tissue evidence="8">Leaf</tissue>
    </source>
</reference>
<dbReference type="GO" id="GO:0033179">
    <property type="term" value="C:proton-transporting V-type ATPase, V0 domain"/>
    <property type="evidence" value="ECO:0007669"/>
    <property type="project" value="InterPro"/>
</dbReference>
<evidence type="ECO:0000256" key="5">
    <source>
        <dbReference type="ARBA" id="ARBA00022989"/>
    </source>
</evidence>
<evidence type="ECO:0000256" key="2">
    <source>
        <dbReference type="ARBA" id="ARBA00009904"/>
    </source>
</evidence>
<organism evidence="8 9">
    <name type="scientific">Acer negundo</name>
    <name type="common">Box elder</name>
    <dbReference type="NCBI Taxonomy" id="4023"/>
    <lineage>
        <taxon>Eukaryota</taxon>
        <taxon>Viridiplantae</taxon>
        <taxon>Streptophyta</taxon>
        <taxon>Embryophyta</taxon>
        <taxon>Tracheophyta</taxon>
        <taxon>Spermatophyta</taxon>
        <taxon>Magnoliopsida</taxon>
        <taxon>eudicotyledons</taxon>
        <taxon>Gunneridae</taxon>
        <taxon>Pentapetalae</taxon>
        <taxon>rosids</taxon>
        <taxon>malvids</taxon>
        <taxon>Sapindales</taxon>
        <taxon>Sapindaceae</taxon>
        <taxon>Hippocastanoideae</taxon>
        <taxon>Acereae</taxon>
        <taxon>Acer</taxon>
    </lineage>
</organism>
<evidence type="ECO:0000256" key="3">
    <source>
        <dbReference type="ARBA" id="ARBA00022448"/>
    </source>
</evidence>
<dbReference type="EMBL" id="JAJSOW010000100">
    <property type="protein sequence ID" value="KAI9186975.1"/>
    <property type="molecule type" value="Genomic_DNA"/>
</dbReference>
<dbReference type="PANTHER" id="PTHR11629">
    <property type="entry name" value="VACUOLAR PROTON ATPASES"/>
    <property type="match status" value="1"/>
</dbReference>
<comment type="caution">
    <text evidence="8">The sequence shown here is derived from an EMBL/GenBank/DDBJ whole genome shotgun (WGS) entry which is preliminary data.</text>
</comment>
<name>A0AAD5NXJ7_ACENE</name>
<comment type="similarity">
    <text evidence="2">Belongs to the V-ATPase 116 kDa subunit family.</text>
</comment>
<protein>
    <recommendedName>
        <fullName evidence="10">V-type proton ATPase subunit a</fullName>
    </recommendedName>
</protein>
<dbReference type="GO" id="GO:0051117">
    <property type="term" value="F:ATPase binding"/>
    <property type="evidence" value="ECO:0007669"/>
    <property type="project" value="TreeGrafter"/>
</dbReference>
<dbReference type="PANTHER" id="PTHR11629:SF63">
    <property type="entry name" value="V-TYPE PROTON ATPASE SUBUNIT A"/>
    <property type="match status" value="1"/>
</dbReference>
<keyword evidence="5" id="KW-1133">Transmembrane helix</keyword>
<keyword evidence="9" id="KW-1185">Reference proteome</keyword>
<dbReference type="GO" id="GO:0046961">
    <property type="term" value="F:proton-transporting ATPase activity, rotational mechanism"/>
    <property type="evidence" value="ECO:0007669"/>
    <property type="project" value="InterPro"/>
</dbReference>
<keyword evidence="4" id="KW-0812">Transmembrane</keyword>
<sequence length="107" mass="12205">MVVGECWLTMDLLRSELMQLVQLIIPVESAYRAISYFSDLGLFQFKDLNAEKSPYQRIYAAQAGEFFTSAQSRAAAQLRELEGRHNGEGSIDSPLLLEQVKFLSFYF</sequence>
<evidence type="ECO:0000256" key="1">
    <source>
        <dbReference type="ARBA" id="ARBA00004141"/>
    </source>
</evidence>